<protein>
    <submittedName>
        <fullName evidence="1">Uncharacterized protein</fullName>
    </submittedName>
</protein>
<reference evidence="1" key="1">
    <citation type="journal article" date="2015" name="Nature">
        <title>Complex archaea that bridge the gap between prokaryotes and eukaryotes.</title>
        <authorList>
            <person name="Spang A."/>
            <person name="Saw J.H."/>
            <person name="Jorgensen S.L."/>
            <person name="Zaremba-Niedzwiedzka K."/>
            <person name="Martijn J."/>
            <person name="Lind A.E."/>
            <person name="van Eijk R."/>
            <person name="Schleper C."/>
            <person name="Guy L."/>
            <person name="Ettema T.J."/>
        </authorList>
    </citation>
    <scope>NUCLEOTIDE SEQUENCE</scope>
</reference>
<accession>A0A0F8ZN83</accession>
<evidence type="ECO:0000313" key="1">
    <source>
        <dbReference type="EMBL" id="KKK61386.1"/>
    </source>
</evidence>
<dbReference type="EMBL" id="LAZR01062499">
    <property type="protein sequence ID" value="KKK61386.1"/>
    <property type="molecule type" value="Genomic_DNA"/>
</dbReference>
<dbReference type="AlphaFoldDB" id="A0A0F8ZN83"/>
<organism evidence="1">
    <name type="scientific">marine sediment metagenome</name>
    <dbReference type="NCBI Taxonomy" id="412755"/>
    <lineage>
        <taxon>unclassified sequences</taxon>
        <taxon>metagenomes</taxon>
        <taxon>ecological metagenomes</taxon>
    </lineage>
</organism>
<sequence>MTTDCFGKSIDRLWLLAFQEGICDYVNEEWVDWMGCPIGNDVMVVRQRAAEHVLQKEAELTRPLHLKRKMAIEDELLTHSKYRGLNPRPFN</sequence>
<gene>
    <name evidence="1" type="ORF">LCGC14_3014860</name>
</gene>
<comment type="caution">
    <text evidence="1">The sequence shown here is derived from an EMBL/GenBank/DDBJ whole genome shotgun (WGS) entry which is preliminary data.</text>
</comment>
<proteinExistence type="predicted"/>
<name>A0A0F8ZN83_9ZZZZ</name>